<dbReference type="SUPFAM" id="SSF52113">
    <property type="entry name" value="BRCT domain"/>
    <property type="match status" value="6"/>
</dbReference>
<feature type="compositionally biased region" description="Acidic residues" evidence="2">
    <location>
        <begin position="770"/>
        <end position="782"/>
    </location>
</feature>
<dbReference type="GeneID" id="31361252"/>
<dbReference type="AlphaFoldDB" id="D3BB36"/>
<feature type="domain" description="BRCT" evidence="3">
    <location>
        <begin position="189"/>
        <end position="266"/>
    </location>
</feature>
<feature type="domain" description="BRCT" evidence="3">
    <location>
        <begin position="10"/>
        <end position="93"/>
    </location>
</feature>
<dbReference type="STRING" id="670386.D3BB36"/>
<dbReference type="EMBL" id="ADBJ01000025">
    <property type="protein sequence ID" value="EFA81773.1"/>
    <property type="molecule type" value="Genomic_DNA"/>
</dbReference>
<feature type="domain" description="BRCT" evidence="3">
    <location>
        <begin position="124"/>
        <end position="177"/>
    </location>
</feature>
<dbReference type="PROSITE" id="PS50172">
    <property type="entry name" value="BRCT"/>
    <property type="match status" value="6"/>
</dbReference>
<dbReference type="CDD" id="cd17731">
    <property type="entry name" value="BRCT_TopBP1_rpt2_like"/>
    <property type="match status" value="1"/>
</dbReference>
<dbReference type="Pfam" id="PF12738">
    <property type="entry name" value="PTCB-BRCT"/>
    <property type="match status" value="1"/>
</dbReference>
<keyword evidence="1" id="KW-0677">Repeat</keyword>
<dbReference type="GO" id="GO:0033314">
    <property type="term" value="P:mitotic DNA replication checkpoint signaling"/>
    <property type="evidence" value="ECO:0007669"/>
    <property type="project" value="TreeGrafter"/>
</dbReference>
<protein>
    <submittedName>
        <fullName evidence="4">BRCT domain-containing protein</fullName>
    </submittedName>
</protein>
<evidence type="ECO:0000256" key="1">
    <source>
        <dbReference type="ARBA" id="ARBA00022737"/>
    </source>
</evidence>
<dbReference type="GO" id="GO:0007095">
    <property type="term" value="P:mitotic G2 DNA damage checkpoint signaling"/>
    <property type="evidence" value="ECO:0007669"/>
    <property type="project" value="TreeGrafter"/>
</dbReference>
<dbReference type="CDD" id="cd00027">
    <property type="entry name" value="BRCT"/>
    <property type="match status" value="1"/>
</dbReference>
<dbReference type="Pfam" id="PF16589">
    <property type="entry name" value="BRCT_2"/>
    <property type="match status" value="1"/>
</dbReference>
<comment type="caution">
    <text evidence="4">The sequence shown here is derived from an EMBL/GenBank/DDBJ whole genome shotgun (WGS) entry which is preliminary data.</text>
</comment>
<accession>D3BB36</accession>
<evidence type="ECO:0000313" key="5">
    <source>
        <dbReference type="Proteomes" id="UP000001396"/>
    </source>
</evidence>
<feature type="domain" description="BRCT" evidence="3">
    <location>
        <begin position="354"/>
        <end position="448"/>
    </location>
</feature>
<feature type="domain" description="BRCT" evidence="3">
    <location>
        <begin position="453"/>
        <end position="552"/>
    </location>
</feature>
<dbReference type="PANTHER" id="PTHR13561">
    <property type="entry name" value="DNA REPLICATION REGULATOR DPB11-RELATED"/>
    <property type="match status" value="1"/>
</dbReference>
<dbReference type="InParanoid" id="D3BB36"/>
<keyword evidence="5" id="KW-1185">Reference proteome</keyword>
<dbReference type="GO" id="GO:0006270">
    <property type="term" value="P:DNA replication initiation"/>
    <property type="evidence" value="ECO:0007669"/>
    <property type="project" value="TreeGrafter"/>
</dbReference>
<feature type="domain" description="BRCT" evidence="3">
    <location>
        <begin position="597"/>
        <end position="686"/>
    </location>
</feature>
<dbReference type="Gene3D" id="3.40.50.10190">
    <property type="entry name" value="BRCT domain"/>
    <property type="match status" value="7"/>
</dbReference>
<proteinExistence type="predicted"/>
<evidence type="ECO:0000256" key="2">
    <source>
        <dbReference type="SAM" id="MobiDB-lite"/>
    </source>
</evidence>
<dbReference type="Pfam" id="PF00533">
    <property type="entry name" value="BRCT"/>
    <property type="match status" value="1"/>
</dbReference>
<name>D3BB36_HETP5</name>
<gene>
    <name evidence="4" type="primary">cut5</name>
    <name evidence="4" type="ORF">PPL_05768</name>
</gene>
<dbReference type="OMA" id="SSQMITY"/>
<dbReference type="RefSeq" id="XP_020433890.1">
    <property type="nucleotide sequence ID" value="XM_020576641.1"/>
</dbReference>
<evidence type="ECO:0000259" key="3">
    <source>
        <dbReference type="PROSITE" id="PS50172"/>
    </source>
</evidence>
<dbReference type="InterPro" id="IPR059215">
    <property type="entry name" value="BRCT2_TopBP1-like"/>
</dbReference>
<dbReference type="CDD" id="cd17738">
    <property type="entry name" value="BRCT_TopBP1_rpt7"/>
    <property type="match status" value="1"/>
</dbReference>
<dbReference type="FunCoup" id="D3BB36">
    <property type="interactions" value="38"/>
</dbReference>
<dbReference type="InterPro" id="IPR036420">
    <property type="entry name" value="BRCT_dom_sf"/>
</dbReference>
<sequence>MKLSHRNEIDSSNIFQNLKFHISDNLNHPAKLEQLSKKIKNSGGKRNISPSHDSIFVLNQFFDEEYRDCRNHGVPIISVSYLEECVVNLRTIDLARAKNTPIHSDCLLNKVVCFDRSSEPNCKEMAMKVTAMGGQCTSKLTTDTFILVTQNICSRKSKNARQKLNIPLVTSEWVERCWQDGFLNDPALFSKPVLRGCVICLTGFSGNDRKYIEQLSIEGGGVFAPTLNKNECTHLVASEQSGEKFKMAKEWGVYIVPLQWLEESVRVGLPQSELLFNVDSGTGTIGSYDNGNSSSSLSLRQSVNSYIPTPLPQPITNLSMDMSLQSISYNNNDVDMLQANNGYNQQQLLQLTCPPSDIFRSMTFVLMDFNEEQEAKTMELVSSYAQIIVAQQVPNLLSTQLTIDYVLAPHDTKLNKDKYPSKAKLVSTDWFDACLRYNRILDPRECVLYTPIQRVGFLKGVFLVYSGFTVANVIDNIRITSHLLGAKIFQKQGKQSTHLLVHRDNYRENPEYKKAMLKNKNSKSPKIYILHLEWLFDCAKQGRRIDEYDYLFTEVKQLFKNRPQQQQQQDTDNSIALPLPLPLQTTKSTSISTTTTTESSIFKGFKVYISLKIEEDKQNQYQVMVRDLGGETTLDLFTVTHYICERINHSETQRFVQTHTIINARPDWLIKCWEENKLIGVHDYIPLDPIENDDDLVCQPPVIQPITKQHSQLFNGTPKSNDQMDIEIETENDHHHHHHHNQRPTSTTTTTTAILSTHPPDLLKQATQETDSEEEEEEEEIDDKPSALDRLFKAINNLPEQKNNVNSNVFTIPSIVPKRKAISKPTNAIIPVSTVKSTSLDLANLDDDDDDLADMTDGVDEDEEADPLSQRITYGEGSENVKRLKLMNSKATNKNKTKDNSTEQQHLLDILKKGQPIQSIVVKTFSNYLLLSGFGDKEKIPLMDSLSKIEKFGFYHQSDPNITPGKTTHLIVCLPKRSEKFLCALAAGIWCLKPTFLDAIIATNQPVDEAAYEWTTADRDDEWTAAASKCRKAANLLQRPLLSRVKIVIPSSHKSIKIWTNIFNSGGATVLDENEIAEATHRMSDDNQIYSNDPPHIKKVKSSEVTHLLIHGQHLITD</sequence>
<dbReference type="InterPro" id="IPR001357">
    <property type="entry name" value="BRCT_dom"/>
</dbReference>
<dbReference type="SMART" id="SM00292">
    <property type="entry name" value="BRCT"/>
    <property type="match status" value="7"/>
</dbReference>
<feature type="region of interest" description="Disordered" evidence="2">
    <location>
        <begin position="732"/>
        <end position="786"/>
    </location>
</feature>
<dbReference type="PANTHER" id="PTHR13561:SF20">
    <property type="entry name" value="DNA TOPOISOMERASE 2-BINDING PROTEIN 1"/>
    <property type="match status" value="1"/>
</dbReference>
<dbReference type="Proteomes" id="UP000001396">
    <property type="component" value="Unassembled WGS sequence"/>
</dbReference>
<organism evidence="4 5">
    <name type="scientific">Heterostelium pallidum (strain ATCC 26659 / Pp 5 / PN500)</name>
    <name type="common">Cellular slime mold</name>
    <name type="synonym">Polysphondylium pallidum</name>
    <dbReference type="NCBI Taxonomy" id="670386"/>
    <lineage>
        <taxon>Eukaryota</taxon>
        <taxon>Amoebozoa</taxon>
        <taxon>Evosea</taxon>
        <taxon>Eumycetozoa</taxon>
        <taxon>Dictyostelia</taxon>
        <taxon>Acytosteliales</taxon>
        <taxon>Acytosteliaceae</taxon>
        <taxon>Heterostelium</taxon>
    </lineage>
</organism>
<reference evidence="4 5" key="1">
    <citation type="journal article" date="2011" name="Genome Res.">
        <title>Phylogeny-wide analysis of social amoeba genomes highlights ancient origins for complex intercellular communication.</title>
        <authorList>
            <person name="Heidel A.J."/>
            <person name="Lawal H.M."/>
            <person name="Felder M."/>
            <person name="Schilde C."/>
            <person name="Helps N.R."/>
            <person name="Tunggal B."/>
            <person name="Rivero F."/>
            <person name="John U."/>
            <person name="Schleicher M."/>
            <person name="Eichinger L."/>
            <person name="Platzer M."/>
            <person name="Noegel A.A."/>
            <person name="Schaap P."/>
            <person name="Gloeckner G."/>
        </authorList>
    </citation>
    <scope>NUCLEOTIDE SEQUENCE [LARGE SCALE GENOMIC DNA]</scope>
    <source>
        <strain evidence="5">ATCC 26659 / Pp 5 / PN500</strain>
    </source>
</reference>
<evidence type="ECO:0000313" key="4">
    <source>
        <dbReference type="EMBL" id="EFA81773.1"/>
    </source>
</evidence>